<dbReference type="Gene3D" id="3.40.50.1980">
    <property type="entry name" value="Nitrogenase molybdenum iron protein domain"/>
    <property type="match status" value="2"/>
</dbReference>
<dbReference type="PROSITE" id="PS50983">
    <property type="entry name" value="FE_B12_PBP"/>
    <property type="match status" value="1"/>
</dbReference>
<protein>
    <submittedName>
        <fullName evidence="5">Putative F420-0 ABC transporter substrate-binding protein</fullName>
    </submittedName>
</protein>
<comment type="similarity">
    <text evidence="1">Belongs to the bacterial solute-binding protein 8 family.</text>
</comment>
<name>A0A7M1SWS3_9MICO</name>
<evidence type="ECO:0000256" key="1">
    <source>
        <dbReference type="ARBA" id="ARBA00008814"/>
    </source>
</evidence>
<dbReference type="PANTHER" id="PTHR30535:SF7">
    <property type="entry name" value="IRON(III) DICITRATE-BINDING PROTEIN"/>
    <property type="match status" value="1"/>
</dbReference>
<feature type="domain" description="Fe/B12 periplasmic-binding" evidence="4">
    <location>
        <begin position="66"/>
        <end position="341"/>
    </location>
</feature>
<gene>
    <name evidence="5" type="ORF">IM660_07190</name>
</gene>
<evidence type="ECO:0000313" key="6">
    <source>
        <dbReference type="Proteomes" id="UP000593758"/>
    </source>
</evidence>
<organism evidence="5 6">
    <name type="scientific">Ruania alkalisoli</name>
    <dbReference type="NCBI Taxonomy" id="2779775"/>
    <lineage>
        <taxon>Bacteria</taxon>
        <taxon>Bacillati</taxon>
        <taxon>Actinomycetota</taxon>
        <taxon>Actinomycetes</taxon>
        <taxon>Micrococcales</taxon>
        <taxon>Ruaniaceae</taxon>
        <taxon>Ruania</taxon>
    </lineage>
</organism>
<dbReference type="RefSeq" id="WP_193498664.1">
    <property type="nucleotide sequence ID" value="NZ_CP063169.1"/>
</dbReference>
<dbReference type="InterPro" id="IPR002491">
    <property type="entry name" value="ABC_transptr_periplasmic_BD"/>
</dbReference>
<feature type="compositionally biased region" description="Polar residues" evidence="2">
    <location>
        <begin position="34"/>
        <end position="44"/>
    </location>
</feature>
<reference evidence="5 6" key="1">
    <citation type="submission" date="2020-10" db="EMBL/GenBank/DDBJ databases">
        <title>Haloactinobacterium sp. RN3S43, a bacterium isolated from saline soil.</title>
        <authorList>
            <person name="Sun J.-Q."/>
        </authorList>
    </citation>
    <scope>NUCLEOTIDE SEQUENCE [LARGE SCALE GENOMIC DNA]</scope>
    <source>
        <strain evidence="5 6">RN3S43</strain>
    </source>
</reference>
<dbReference type="Pfam" id="PF01497">
    <property type="entry name" value="Peripla_BP_2"/>
    <property type="match status" value="1"/>
</dbReference>
<dbReference type="PANTHER" id="PTHR30535">
    <property type="entry name" value="VITAMIN B12-BINDING PROTEIN"/>
    <property type="match status" value="1"/>
</dbReference>
<dbReference type="AlphaFoldDB" id="A0A7M1SWS3"/>
<feature type="chain" id="PRO_5032751810" evidence="3">
    <location>
        <begin position="27"/>
        <end position="341"/>
    </location>
</feature>
<dbReference type="EMBL" id="CP063169">
    <property type="protein sequence ID" value="QOR72018.1"/>
    <property type="molecule type" value="Genomic_DNA"/>
</dbReference>
<dbReference type="NCBIfam" id="TIGR03868">
    <property type="entry name" value="F420-O_ABCperi"/>
    <property type="match status" value="1"/>
</dbReference>
<evidence type="ECO:0000313" key="5">
    <source>
        <dbReference type="EMBL" id="QOR72018.1"/>
    </source>
</evidence>
<sequence>MPSTRSALACVPLILALAACSPDASADGPEPDESTGSSATTADVSTYPVTVDNCGTEVTVTEAPERIVTIKSTSTEMVIALGLGDRLVGTAFSDGPLPENLSEAGADVPVLAERAPSEEVVLETEPDFVFAGWESNFSADGAGERADLQQLGIATYVSPAACQEPEYQPNPLTFEDVFASITEAGDLLGAPEAAADLVAGQQTQLDQIEASDAGLTALWYSSGSDTPFVGAGIGAPQLLMETAGLTNIMAGTEETWTSASWEAIADANPDVIVLVDSAWNTADHKIEVLESTPTTAVLPAVQEERYLIVPFPASEAGMRSVGAAADLAAQLAELEQAMAGA</sequence>
<evidence type="ECO:0000259" key="4">
    <source>
        <dbReference type="PROSITE" id="PS50983"/>
    </source>
</evidence>
<keyword evidence="3" id="KW-0732">Signal</keyword>
<dbReference type="InterPro" id="IPR050902">
    <property type="entry name" value="ABC_Transporter_SBP"/>
</dbReference>
<evidence type="ECO:0000256" key="2">
    <source>
        <dbReference type="SAM" id="MobiDB-lite"/>
    </source>
</evidence>
<feature type="signal peptide" evidence="3">
    <location>
        <begin position="1"/>
        <end position="26"/>
    </location>
</feature>
<accession>A0A7M1SWS3</accession>
<dbReference type="InterPro" id="IPR022287">
    <property type="entry name" value="ABC_trnsptr_F420-0_sub-bd_pred"/>
</dbReference>
<dbReference type="PROSITE" id="PS51257">
    <property type="entry name" value="PROKAR_LIPOPROTEIN"/>
    <property type="match status" value="1"/>
</dbReference>
<dbReference type="KEGG" id="halt:IM660_07190"/>
<proteinExistence type="inferred from homology"/>
<feature type="region of interest" description="Disordered" evidence="2">
    <location>
        <begin position="22"/>
        <end position="44"/>
    </location>
</feature>
<dbReference type="SUPFAM" id="SSF53807">
    <property type="entry name" value="Helical backbone' metal receptor"/>
    <property type="match status" value="1"/>
</dbReference>
<keyword evidence="6" id="KW-1185">Reference proteome</keyword>
<dbReference type="Proteomes" id="UP000593758">
    <property type="component" value="Chromosome"/>
</dbReference>
<evidence type="ECO:0000256" key="3">
    <source>
        <dbReference type="SAM" id="SignalP"/>
    </source>
</evidence>